<evidence type="ECO:0000256" key="2">
    <source>
        <dbReference type="ARBA" id="ARBA00022596"/>
    </source>
</evidence>
<accession>A0A4Q1HDL3</accession>
<dbReference type="SUPFAM" id="SSF69287">
    <property type="entry name" value="Urease metallochaperone UreE, N-terminal domain"/>
    <property type="match status" value="1"/>
</dbReference>
<feature type="compositionally biased region" description="Basic and acidic residues" evidence="5">
    <location>
        <begin position="225"/>
        <end position="252"/>
    </location>
</feature>
<comment type="subcellular location">
    <subcellularLocation>
        <location evidence="4">Cytoplasm</location>
    </subcellularLocation>
</comment>
<name>A0A4Q1HDL3_9BURK</name>
<reference evidence="7 8" key="1">
    <citation type="journal article" date="2017" name="Int. J. Syst. Evol. Microbiol.">
        <title>Achromobacter aloeverae sp. nov., isolated from the root of Aloe vera (L.) Burm.f.</title>
        <authorList>
            <person name="Kuncharoen N."/>
            <person name="Muramatsu Y."/>
            <person name="Shibata C."/>
            <person name="Kamakura Y."/>
            <person name="Nakagawa Y."/>
            <person name="Tanasupawat S."/>
        </authorList>
    </citation>
    <scope>NUCLEOTIDE SEQUENCE [LARGE SCALE GENOMIC DNA]</scope>
    <source>
        <strain evidence="7 8">AVA-1</strain>
    </source>
</reference>
<dbReference type="Gene3D" id="2.60.260.20">
    <property type="entry name" value="Urease metallochaperone UreE, N-terminal domain"/>
    <property type="match status" value="1"/>
</dbReference>
<dbReference type="Pfam" id="PF02814">
    <property type="entry name" value="UreE_N"/>
    <property type="match status" value="1"/>
</dbReference>
<feature type="domain" description="UreE urease accessory N-terminal" evidence="6">
    <location>
        <begin position="7"/>
        <end position="71"/>
    </location>
</feature>
<evidence type="ECO:0000313" key="7">
    <source>
        <dbReference type="EMBL" id="RXN83864.1"/>
    </source>
</evidence>
<dbReference type="NCBIfam" id="NF009762">
    <property type="entry name" value="PRK13263.1"/>
    <property type="match status" value="1"/>
</dbReference>
<feature type="compositionally biased region" description="Basic and acidic residues" evidence="5">
    <location>
        <begin position="171"/>
        <end position="186"/>
    </location>
</feature>
<dbReference type="GO" id="GO:0005737">
    <property type="term" value="C:cytoplasm"/>
    <property type="evidence" value="ECO:0007669"/>
    <property type="project" value="UniProtKB-SubCell"/>
</dbReference>
<dbReference type="AlphaFoldDB" id="A0A4Q1HDL3"/>
<feature type="region of interest" description="Disordered" evidence="5">
    <location>
        <begin position="171"/>
        <end position="283"/>
    </location>
</feature>
<comment type="caution">
    <text evidence="7">The sequence shown here is derived from an EMBL/GenBank/DDBJ whole genome shotgun (WGS) entry which is preliminary data.</text>
</comment>
<dbReference type="SUPFAM" id="SSF69737">
    <property type="entry name" value="Urease metallochaperone UreE, C-terminal domain"/>
    <property type="match status" value="1"/>
</dbReference>
<gene>
    <name evidence="4" type="primary">ureE</name>
    <name evidence="7" type="ORF">C7R54_26765</name>
</gene>
<feature type="compositionally biased region" description="Basic residues" evidence="5">
    <location>
        <begin position="215"/>
        <end position="224"/>
    </location>
</feature>
<keyword evidence="8" id="KW-1185">Reference proteome</keyword>
<evidence type="ECO:0000256" key="4">
    <source>
        <dbReference type="HAMAP-Rule" id="MF_00822"/>
    </source>
</evidence>
<dbReference type="OrthoDB" id="5421304at2"/>
<dbReference type="RefSeq" id="WP_129153976.1">
    <property type="nucleotide sequence ID" value="NZ_JBHSDO010000015.1"/>
</dbReference>
<evidence type="ECO:0000259" key="6">
    <source>
        <dbReference type="SMART" id="SM00988"/>
    </source>
</evidence>
<evidence type="ECO:0000313" key="8">
    <source>
        <dbReference type="Proteomes" id="UP000290849"/>
    </source>
</evidence>
<sequence>MKRIEKIVGPGQGVAKALLRRAATLTLPYDQRSRSRLAATLDNGEEVALFLPRGTVLRDGDALVAEDGTLVRVVAAPQAVLRATCIDPHILLRAAYHLGNRHTPVEVGADYMQLEFDPVLRDLLLRLGLTVVEVQAPFQPEAGAYGGGHKHGHDETYAEDYALAQQVYQDRHGHEHGHGHGHEHGQGHGHAHDHKHDHGHGHDHKHDHDHDHAHHDHGHKHAHDHGHDHDHAHCGHDHGHGGHSHGHDDHAHEHKHKHKHDHDHGHDHDDDHGKPAGAHKHRH</sequence>
<dbReference type="InterPro" id="IPR002395">
    <property type="entry name" value="Kininogen"/>
</dbReference>
<dbReference type="InterPro" id="IPR004029">
    <property type="entry name" value="UreE_N"/>
</dbReference>
<dbReference type="PRINTS" id="PR00334">
    <property type="entry name" value="KININOGEN"/>
</dbReference>
<evidence type="ECO:0000256" key="5">
    <source>
        <dbReference type="SAM" id="MobiDB-lite"/>
    </source>
</evidence>
<dbReference type="EMBL" id="PYAL01000009">
    <property type="protein sequence ID" value="RXN83864.1"/>
    <property type="molecule type" value="Genomic_DNA"/>
</dbReference>
<keyword evidence="1 4" id="KW-0963">Cytoplasm</keyword>
<dbReference type="InterPro" id="IPR036118">
    <property type="entry name" value="UreE_N_sf"/>
</dbReference>
<feature type="compositionally biased region" description="Basic and acidic residues" evidence="5">
    <location>
        <begin position="262"/>
        <end position="274"/>
    </location>
</feature>
<organism evidence="7 8">
    <name type="scientific">Achromobacter aloeverae</name>
    <dbReference type="NCBI Taxonomy" id="1750518"/>
    <lineage>
        <taxon>Bacteria</taxon>
        <taxon>Pseudomonadati</taxon>
        <taxon>Pseudomonadota</taxon>
        <taxon>Betaproteobacteria</taxon>
        <taxon>Burkholderiales</taxon>
        <taxon>Alcaligenaceae</taxon>
        <taxon>Achromobacter</taxon>
    </lineage>
</organism>
<comment type="function">
    <text evidence="4">Involved in urease metallocenter assembly. Binds nickel. Probably functions as a nickel donor during metallocenter assembly.</text>
</comment>
<keyword evidence="2 4" id="KW-0533">Nickel</keyword>
<dbReference type="GO" id="GO:0016151">
    <property type="term" value="F:nickel cation binding"/>
    <property type="evidence" value="ECO:0007669"/>
    <property type="project" value="UniProtKB-UniRule"/>
</dbReference>
<feature type="compositionally biased region" description="Basic residues" evidence="5">
    <location>
        <begin position="187"/>
        <end position="203"/>
    </location>
</feature>
<dbReference type="Gene3D" id="3.30.70.790">
    <property type="entry name" value="UreE, C-terminal domain"/>
    <property type="match status" value="1"/>
</dbReference>
<evidence type="ECO:0000256" key="3">
    <source>
        <dbReference type="ARBA" id="ARBA00023186"/>
    </source>
</evidence>
<dbReference type="SMART" id="SM00988">
    <property type="entry name" value="UreE_N"/>
    <property type="match status" value="1"/>
</dbReference>
<proteinExistence type="inferred from homology"/>
<dbReference type="CDD" id="cd00571">
    <property type="entry name" value="UreE"/>
    <property type="match status" value="1"/>
</dbReference>
<dbReference type="HAMAP" id="MF_00822">
    <property type="entry name" value="UreE"/>
    <property type="match status" value="1"/>
</dbReference>
<feature type="compositionally biased region" description="Basic and acidic residues" evidence="5">
    <location>
        <begin position="204"/>
        <end position="214"/>
    </location>
</feature>
<protein>
    <recommendedName>
        <fullName evidence="4">Urease accessory protein UreE</fullName>
    </recommendedName>
</protein>
<dbReference type="GO" id="GO:0006457">
    <property type="term" value="P:protein folding"/>
    <property type="evidence" value="ECO:0007669"/>
    <property type="project" value="InterPro"/>
</dbReference>
<dbReference type="InterPro" id="IPR012406">
    <property type="entry name" value="UreE"/>
</dbReference>
<comment type="similarity">
    <text evidence="4">Belongs to the UreE family.</text>
</comment>
<keyword evidence="3 4" id="KW-0143">Chaperone</keyword>
<dbReference type="Proteomes" id="UP000290849">
    <property type="component" value="Unassembled WGS sequence"/>
</dbReference>
<evidence type="ECO:0000256" key="1">
    <source>
        <dbReference type="ARBA" id="ARBA00022490"/>
    </source>
</evidence>
<dbReference type="GO" id="GO:0051082">
    <property type="term" value="F:unfolded protein binding"/>
    <property type="evidence" value="ECO:0007669"/>
    <property type="project" value="UniProtKB-UniRule"/>
</dbReference>
<dbReference type="NCBIfam" id="NF009751">
    <property type="entry name" value="PRK13261.1-1"/>
    <property type="match status" value="1"/>
</dbReference>